<dbReference type="SUPFAM" id="SSF63829">
    <property type="entry name" value="Calcium-dependent phosphotriesterase"/>
    <property type="match status" value="1"/>
</dbReference>
<proteinExistence type="predicted"/>
<comment type="caution">
    <text evidence="1">The sequence shown here is derived from an EMBL/GenBank/DDBJ whole genome shotgun (WGS) entry which is preliminary data.</text>
</comment>
<protein>
    <submittedName>
        <fullName evidence="1">Uncharacterized protein</fullName>
    </submittedName>
</protein>
<dbReference type="Gene3D" id="2.60.40.1120">
    <property type="entry name" value="Carboxypeptidase-like, regulatory domain"/>
    <property type="match status" value="1"/>
</dbReference>
<dbReference type="InterPro" id="IPR015943">
    <property type="entry name" value="WD40/YVTN_repeat-like_dom_sf"/>
</dbReference>
<name>W4LXR2_ENTF1</name>
<dbReference type="AlphaFoldDB" id="W4LXR2"/>
<dbReference type="HOGENOM" id="CLU_312328_0_0_7"/>
<dbReference type="EMBL" id="AZHW01000170">
    <property type="protein sequence ID" value="ETX02172.1"/>
    <property type="molecule type" value="Genomic_DNA"/>
</dbReference>
<gene>
    <name evidence="1" type="ORF">ETSY1_04510</name>
</gene>
<keyword evidence="2" id="KW-1185">Reference proteome</keyword>
<organism evidence="1 2">
    <name type="scientific">Entotheonella factor</name>
    <dbReference type="NCBI Taxonomy" id="1429438"/>
    <lineage>
        <taxon>Bacteria</taxon>
        <taxon>Pseudomonadati</taxon>
        <taxon>Nitrospinota/Tectimicrobiota group</taxon>
        <taxon>Candidatus Tectimicrobiota</taxon>
        <taxon>Candidatus Entotheonellia</taxon>
        <taxon>Candidatus Entotheonellales</taxon>
        <taxon>Candidatus Entotheonellaceae</taxon>
        <taxon>Candidatus Entotheonella</taxon>
    </lineage>
</organism>
<dbReference type="Gene3D" id="2.130.10.10">
    <property type="entry name" value="YVTN repeat-like/Quinoprotein amine dehydrogenase"/>
    <property type="match status" value="2"/>
</dbReference>
<evidence type="ECO:0000313" key="1">
    <source>
        <dbReference type="EMBL" id="ETX02172.1"/>
    </source>
</evidence>
<dbReference type="Proteomes" id="UP000019141">
    <property type="component" value="Unassembled WGS sequence"/>
</dbReference>
<dbReference type="SUPFAM" id="SSF49464">
    <property type="entry name" value="Carboxypeptidase regulatory domain-like"/>
    <property type="match status" value="1"/>
</dbReference>
<accession>W4LXR2</accession>
<evidence type="ECO:0000313" key="2">
    <source>
        <dbReference type="Proteomes" id="UP000019141"/>
    </source>
</evidence>
<dbReference type="InterPro" id="IPR008969">
    <property type="entry name" value="CarboxyPept-like_regulatory"/>
</dbReference>
<sequence length="939" mass="101864">MVQHVAPWQRHDVQVKASRFVLSLILVVALMGCTPGSDTGTRPSAPDPNDPQFVSQGIQEVVDLYQAAFRHGDIDRLQPLLRTADTAPAATVMRQDGHGVFQPNGCPVLSALTAGQFRDAITVLLQRFRILSHTTEILDMDTSSSEPTVLLQEVFSLEDTMSTNSTPLAQRTCVSNLTLRLTVAPERQELSGVIVTAFLITEVMREGPIFQVEMPGRVQADALARIEVREVTDTFLTQQVMVNTGVQDVLLQAREDGVFRGAVLLPGQLSPPPLQVVIGRAHGEEIVFQHIYQPRLLDDLVAHRIRNTEEGRFLSLIEARDGIIWAGDRQAIYEIDPGAMAAMIAHQLNLRIEDLAIDAQARLHAVVFSPQRSGVIVPLGELLCQTVNAFDPSYPFTIREPDSGQRVPSASTRAIAASGSGIWLFGSDGGVARVSDALQVENCINGAVPIDYDPIFRRQDQSTNQLLSNTVPAFVESQDGALWFGTALGLTRWQRGQFTPVPFDPVLSLAPGQLSQEQLSTLENFIGRVSAAIFASQPIETVMIGDLSFLDFFGRGLVKEDFIFSAVEDRHNRLWAGTVGGGIRRIETIEGTFRDTLQITREAVFSMDAAMQTRTPVHSLGQLVSNIIFALAIEPDGDVWAATDKGASHIQEQADGTVVITNYTARDGLVLPVRDVLVSEAERVWLATDGGVYQLTSEAAQLQGAVMHVDQQSGLESPVEGADVILQNTPFRAITDARGVFSLPQLPLGTTPYTIHVRSDDAIDGPFTQMFGAIELNTPAQVTRQFTVVRREPRIVIDPMQGGTYTFPTIPGSEIVLGPEGPAFPSEIGLTLLPVDSLPQPDAASGLILVVAAELQPDPLVFTQPITLTLPNPTPLPPDTVIILGCLETVNGRLDYEPPRGFGPVSQDGLTSTVTSFEALPEHCPILGFQAFASSLSPR</sequence>
<reference evidence="1 2" key="1">
    <citation type="journal article" date="2014" name="Nature">
        <title>An environmental bacterial taxon with a large and distinct metabolic repertoire.</title>
        <authorList>
            <person name="Wilson M.C."/>
            <person name="Mori T."/>
            <person name="Ruckert C."/>
            <person name="Uria A.R."/>
            <person name="Helf M.J."/>
            <person name="Takada K."/>
            <person name="Gernert C."/>
            <person name="Steffens U.A."/>
            <person name="Heycke N."/>
            <person name="Schmitt S."/>
            <person name="Rinke C."/>
            <person name="Helfrich E.J."/>
            <person name="Brachmann A.O."/>
            <person name="Gurgui C."/>
            <person name="Wakimoto T."/>
            <person name="Kracht M."/>
            <person name="Crusemann M."/>
            <person name="Hentschel U."/>
            <person name="Abe I."/>
            <person name="Matsunaga S."/>
            <person name="Kalinowski J."/>
            <person name="Takeyama H."/>
            <person name="Piel J."/>
        </authorList>
    </citation>
    <scope>NUCLEOTIDE SEQUENCE [LARGE SCALE GENOMIC DNA]</scope>
    <source>
        <strain evidence="2">TSY1</strain>
    </source>
</reference>